<dbReference type="Proteomes" id="UP000270856">
    <property type="component" value="Unassembled WGS sequence"/>
</dbReference>
<dbReference type="PANTHER" id="PTHR40469">
    <property type="entry name" value="SECRETED GLYCOSYL HYDROLASE"/>
    <property type="match status" value="1"/>
</dbReference>
<evidence type="ECO:0000313" key="3">
    <source>
        <dbReference type="Proteomes" id="UP000270856"/>
    </source>
</evidence>
<evidence type="ECO:0000313" key="2">
    <source>
        <dbReference type="EMBL" id="RPD97978.1"/>
    </source>
</evidence>
<reference evidence="2 3" key="1">
    <citation type="submission" date="2018-11" db="EMBL/GenBank/DDBJ databases">
        <title>Aureibaculum marinum gen. nov., sp. nov., a member of the family Flavobacteriaceae isolated from the Bohai Sea.</title>
        <authorList>
            <person name="Ji X."/>
        </authorList>
    </citation>
    <scope>NUCLEOTIDE SEQUENCE [LARGE SCALE GENOMIC DNA]</scope>
    <source>
        <strain evidence="2 3">BH-SD17</strain>
    </source>
</reference>
<organism evidence="2 3">
    <name type="scientific">Aureibaculum marinum</name>
    <dbReference type="NCBI Taxonomy" id="2487930"/>
    <lineage>
        <taxon>Bacteria</taxon>
        <taxon>Pseudomonadati</taxon>
        <taxon>Bacteroidota</taxon>
        <taxon>Flavobacteriia</taxon>
        <taxon>Flavobacteriales</taxon>
        <taxon>Flavobacteriaceae</taxon>
        <taxon>Aureibaculum</taxon>
    </lineage>
</organism>
<dbReference type="Gene3D" id="3.40.50.880">
    <property type="match status" value="1"/>
</dbReference>
<evidence type="ECO:0000259" key="1">
    <source>
        <dbReference type="Pfam" id="PF06283"/>
    </source>
</evidence>
<dbReference type="AlphaFoldDB" id="A0A3N4NUG6"/>
<dbReference type="Pfam" id="PF06283">
    <property type="entry name" value="ThuA"/>
    <property type="match status" value="1"/>
</dbReference>
<dbReference type="InterPro" id="IPR029062">
    <property type="entry name" value="Class_I_gatase-like"/>
</dbReference>
<feature type="domain" description="ThuA-like" evidence="1">
    <location>
        <begin position="28"/>
        <end position="237"/>
    </location>
</feature>
<dbReference type="EMBL" id="RPFJ01000008">
    <property type="protein sequence ID" value="RPD97978.1"/>
    <property type="molecule type" value="Genomic_DNA"/>
</dbReference>
<dbReference type="InterPro" id="IPR029010">
    <property type="entry name" value="ThuA-like"/>
</dbReference>
<dbReference type="SUPFAM" id="SSF52317">
    <property type="entry name" value="Class I glutamine amidotransferase-like"/>
    <property type="match status" value="1"/>
</dbReference>
<dbReference type="PANTHER" id="PTHR40469:SF2">
    <property type="entry name" value="GALACTOSE-BINDING DOMAIN-LIKE SUPERFAMILY PROTEIN"/>
    <property type="match status" value="1"/>
</dbReference>
<sequence length="239" mass="27198">MKNKIKRVVIVCLSLFITIAINAQSKNLLIFSKTEGFRHKSIEKGVKAIKKLGKENLFLVTATENADYFNKDSLNKFDAIIFLNTTGDVLNKDQQIAFESFIKSGKGLVGIHSASDTEYDWPWYGKLIGAYFDSHPKQQNAIINIVDKNHLSTKNLPLKWEHFDEWYNFKEISSKIHVLARLDETSYVGGKNGDNHPISWCQEFDGGKMFYTGLGHTKAAYKDSKFLKHLLGGIQYVLE</sequence>
<dbReference type="OrthoDB" id="9816308at2"/>
<keyword evidence="3" id="KW-1185">Reference proteome</keyword>
<proteinExistence type="predicted"/>
<protein>
    <submittedName>
        <fullName evidence="2">ThuA domain-containing protein</fullName>
    </submittedName>
</protein>
<dbReference type="RefSeq" id="WP_123897337.1">
    <property type="nucleotide sequence ID" value="NZ_RPFJ01000008.1"/>
</dbReference>
<name>A0A3N4NUG6_9FLAO</name>
<comment type="caution">
    <text evidence="2">The sequence shown here is derived from an EMBL/GenBank/DDBJ whole genome shotgun (WGS) entry which is preliminary data.</text>
</comment>
<accession>A0A3N4NUG6</accession>
<gene>
    <name evidence="2" type="ORF">EGM88_07375</name>
</gene>